<gene>
    <name evidence="3" type="ORF">GFC01_18405</name>
</gene>
<dbReference type="Gene3D" id="3.90.1150.50">
    <property type="entry name" value="Transcription-repair-coupling factor, D7 domain"/>
    <property type="match status" value="1"/>
</dbReference>
<dbReference type="EMBL" id="WHYR01000255">
    <property type="protein sequence ID" value="MQL54182.1"/>
    <property type="molecule type" value="Genomic_DNA"/>
</dbReference>
<dbReference type="Gene3D" id="3.40.50.300">
    <property type="entry name" value="P-loop containing nucleotide triphosphate hydrolases"/>
    <property type="match status" value="1"/>
</dbReference>
<evidence type="ECO:0000256" key="1">
    <source>
        <dbReference type="ARBA" id="ARBA00022801"/>
    </source>
</evidence>
<sequence>QLYQLRGRVGRSNRVAYAYFTYRKDKVLSEVAEKRLQAIKEFTELGSGFKIAMRDLTIRGAGNLLGAQQHGFIDSVGFDLYSQMLKEAIEERRGDTTAQDKFEPEIDLQIDAYIPDTYISDGKQKIEMYKQ</sequence>
<evidence type="ECO:0000313" key="3">
    <source>
        <dbReference type="EMBL" id="MQL54182.1"/>
    </source>
</evidence>
<feature type="non-terminal residue" evidence="3">
    <location>
        <position position="1"/>
    </location>
</feature>
<feature type="non-terminal residue" evidence="3">
    <location>
        <position position="131"/>
    </location>
</feature>
<dbReference type="GO" id="GO:0006281">
    <property type="term" value="P:DNA repair"/>
    <property type="evidence" value="ECO:0007669"/>
    <property type="project" value="InterPro"/>
</dbReference>
<protein>
    <submittedName>
        <fullName evidence="3">Transcription-repair coupling factor</fullName>
    </submittedName>
</protein>
<keyword evidence="2" id="KW-0067">ATP-binding</keyword>
<accession>A0A6N7IVU2</accession>
<reference evidence="3 4" key="1">
    <citation type="submission" date="2019-10" db="EMBL/GenBank/DDBJ databases">
        <title>Comparative genomics of sulfur disproportionating microorganisms.</title>
        <authorList>
            <person name="Ward L.M."/>
            <person name="Bertran E."/>
            <person name="Johnston D."/>
        </authorList>
    </citation>
    <scope>NUCLEOTIDE SEQUENCE [LARGE SCALE GENOMIC DNA]</scope>
    <source>
        <strain evidence="3 4">DSM 14055</strain>
    </source>
</reference>
<dbReference type="InterPro" id="IPR027417">
    <property type="entry name" value="P-loop_NTPase"/>
</dbReference>
<comment type="caution">
    <text evidence="3">The sequence shown here is derived from an EMBL/GenBank/DDBJ whole genome shotgun (WGS) entry which is preliminary data.</text>
</comment>
<keyword evidence="4" id="KW-1185">Reference proteome</keyword>
<dbReference type="PANTHER" id="PTHR47964">
    <property type="entry name" value="ATP-DEPENDENT DNA HELICASE HOMOLOG RECG, CHLOROPLASTIC"/>
    <property type="match status" value="1"/>
</dbReference>
<dbReference type="SUPFAM" id="SSF52540">
    <property type="entry name" value="P-loop containing nucleoside triphosphate hydrolases"/>
    <property type="match status" value="1"/>
</dbReference>
<name>A0A6N7IVU2_9FIRM</name>
<dbReference type="InterPro" id="IPR037235">
    <property type="entry name" value="TRCF-like_C_D7"/>
</dbReference>
<dbReference type="RefSeq" id="WP_341474099.1">
    <property type="nucleotide sequence ID" value="NZ_WHYR01000255.1"/>
</dbReference>
<dbReference type="SUPFAM" id="SSF143517">
    <property type="entry name" value="TRCF domain-like"/>
    <property type="match status" value="1"/>
</dbReference>
<evidence type="ECO:0000256" key="2">
    <source>
        <dbReference type="ARBA" id="ARBA00022806"/>
    </source>
</evidence>
<evidence type="ECO:0000313" key="4">
    <source>
        <dbReference type="Proteomes" id="UP000441717"/>
    </source>
</evidence>
<keyword evidence="1" id="KW-0378">Hydrolase</keyword>
<dbReference type="InterPro" id="IPR047112">
    <property type="entry name" value="RecG/Mfd"/>
</dbReference>
<proteinExistence type="predicted"/>
<dbReference type="GO" id="GO:0016787">
    <property type="term" value="F:hydrolase activity"/>
    <property type="evidence" value="ECO:0007669"/>
    <property type="project" value="UniProtKB-KW"/>
</dbReference>
<dbReference type="AlphaFoldDB" id="A0A6N7IVU2"/>
<keyword evidence="2" id="KW-0347">Helicase</keyword>
<dbReference type="PANTHER" id="PTHR47964:SF1">
    <property type="entry name" value="ATP-DEPENDENT DNA HELICASE HOMOLOG RECG, CHLOROPLASTIC"/>
    <property type="match status" value="1"/>
</dbReference>
<keyword evidence="2" id="KW-0547">Nucleotide-binding</keyword>
<organism evidence="3 4">
    <name type="scientific">Desulfofundulus thermobenzoicus</name>
    <dbReference type="NCBI Taxonomy" id="29376"/>
    <lineage>
        <taxon>Bacteria</taxon>
        <taxon>Bacillati</taxon>
        <taxon>Bacillota</taxon>
        <taxon>Clostridia</taxon>
        <taxon>Eubacteriales</taxon>
        <taxon>Peptococcaceae</taxon>
        <taxon>Desulfofundulus</taxon>
    </lineage>
</organism>
<dbReference type="GO" id="GO:0003678">
    <property type="term" value="F:DNA helicase activity"/>
    <property type="evidence" value="ECO:0007669"/>
    <property type="project" value="TreeGrafter"/>
</dbReference>
<dbReference type="Proteomes" id="UP000441717">
    <property type="component" value="Unassembled WGS sequence"/>
</dbReference>